<organism evidence="1 2">
    <name type="scientific">Prorocentrum cordatum</name>
    <dbReference type="NCBI Taxonomy" id="2364126"/>
    <lineage>
        <taxon>Eukaryota</taxon>
        <taxon>Sar</taxon>
        <taxon>Alveolata</taxon>
        <taxon>Dinophyceae</taxon>
        <taxon>Prorocentrales</taxon>
        <taxon>Prorocentraceae</taxon>
        <taxon>Prorocentrum</taxon>
    </lineage>
</organism>
<sequence>MYNTRCGKNDTKYNTTYYKAEYTHVYIYIYIYIVVDAPDRDHQYDLQCDQQHDQYDNLCDIGGCHQRCLLDQSGHPCAVDDHHQDHHTKPHGNNLHLPALMPAPGLVAEAPRLAELRRPRAELRQGHRQSRERRRRGFEVLRLNSTSACHYSQKSLLANG</sequence>
<accession>A0ABN9XCX9</accession>
<protein>
    <submittedName>
        <fullName evidence="1">Uncharacterized protein</fullName>
    </submittedName>
</protein>
<name>A0ABN9XCX9_9DINO</name>
<dbReference type="EMBL" id="CAUYUJ010020134">
    <property type="protein sequence ID" value="CAK0896053.1"/>
    <property type="molecule type" value="Genomic_DNA"/>
</dbReference>
<feature type="non-terminal residue" evidence="1">
    <location>
        <position position="160"/>
    </location>
</feature>
<gene>
    <name evidence="1" type="ORF">PCOR1329_LOCUS74633</name>
</gene>
<evidence type="ECO:0000313" key="2">
    <source>
        <dbReference type="Proteomes" id="UP001189429"/>
    </source>
</evidence>
<keyword evidence="2" id="KW-1185">Reference proteome</keyword>
<reference evidence="1" key="1">
    <citation type="submission" date="2023-10" db="EMBL/GenBank/DDBJ databases">
        <authorList>
            <person name="Chen Y."/>
            <person name="Shah S."/>
            <person name="Dougan E. K."/>
            <person name="Thang M."/>
            <person name="Chan C."/>
        </authorList>
    </citation>
    <scope>NUCLEOTIDE SEQUENCE [LARGE SCALE GENOMIC DNA]</scope>
</reference>
<evidence type="ECO:0000313" key="1">
    <source>
        <dbReference type="EMBL" id="CAK0896053.1"/>
    </source>
</evidence>
<comment type="caution">
    <text evidence="1">The sequence shown here is derived from an EMBL/GenBank/DDBJ whole genome shotgun (WGS) entry which is preliminary data.</text>
</comment>
<dbReference type="Proteomes" id="UP001189429">
    <property type="component" value="Unassembled WGS sequence"/>
</dbReference>
<proteinExistence type="predicted"/>